<comment type="similarity">
    <text evidence="2">Belongs to the protease inhibitor I39 (alpha-2-macroglobulin) family.</text>
</comment>
<evidence type="ECO:0000256" key="1">
    <source>
        <dbReference type="ARBA" id="ARBA00004613"/>
    </source>
</evidence>
<keyword evidence="7" id="KW-1015">Disulfide bond</keyword>
<dbReference type="InterPro" id="IPR013783">
    <property type="entry name" value="Ig-like_fold"/>
</dbReference>
<dbReference type="Gene3D" id="2.60.40.10">
    <property type="entry name" value="Immunoglobulins"/>
    <property type="match status" value="2"/>
</dbReference>
<dbReference type="Gene3D" id="6.20.50.160">
    <property type="match status" value="1"/>
</dbReference>
<dbReference type="Gene3D" id="2.60.40.1930">
    <property type="match status" value="3"/>
</dbReference>
<dbReference type="Gene3D" id="1.50.10.20">
    <property type="match status" value="1"/>
</dbReference>
<keyword evidence="4" id="KW-0646">Protease inhibitor</keyword>
<keyword evidence="12" id="KW-1185">Reference proteome</keyword>
<dbReference type="InterPro" id="IPR011626">
    <property type="entry name" value="Alpha-macroglobulin_TED"/>
</dbReference>
<evidence type="ECO:0000313" key="12">
    <source>
        <dbReference type="Proteomes" id="UP001295444"/>
    </source>
</evidence>
<dbReference type="Pfam" id="PF17791">
    <property type="entry name" value="MG3"/>
    <property type="match status" value="1"/>
</dbReference>
<reference evidence="11" key="1">
    <citation type="submission" date="2022-03" db="EMBL/GenBank/DDBJ databases">
        <authorList>
            <person name="Alioto T."/>
            <person name="Alioto T."/>
            <person name="Gomez Garrido J."/>
        </authorList>
    </citation>
    <scope>NUCLEOTIDE SEQUENCE</scope>
</reference>
<dbReference type="InterPro" id="IPR000020">
    <property type="entry name" value="Anaphylatoxin/fibulin"/>
</dbReference>
<dbReference type="Gene3D" id="2.60.120.1540">
    <property type="match status" value="1"/>
</dbReference>
<dbReference type="SUPFAM" id="SSF47686">
    <property type="entry name" value="Anaphylotoxins (complement system)"/>
    <property type="match status" value="1"/>
</dbReference>
<dbReference type="SMART" id="SM01360">
    <property type="entry name" value="A2M"/>
    <property type="match status" value="1"/>
</dbReference>
<dbReference type="InterPro" id="IPR050473">
    <property type="entry name" value="A2M/Complement_sys"/>
</dbReference>
<dbReference type="InterPro" id="IPR041425">
    <property type="entry name" value="C3/4/5_MG1"/>
</dbReference>
<feature type="signal peptide" evidence="9">
    <location>
        <begin position="1"/>
        <end position="18"/>
    </location>
</feature>
<dbReference type="Pfam" id="PF01835">
    <property type="entry name" value="MG2"/>
    <property type="match status" value="1"/>
</dbReference>
<dbReference type="InterPro" id="IPR036595">
    <property type="entry name" value="A-macroglobulin_rcpt-bd_sf"/>
</dbReference>
<dbReference type="Pfam" id="PF07703">
    <property type="entry name" value="A2M_BRD"/>
    <property type="match status" value="1"/>
</dbReference>
<dbReference type="Pfam" id="PF17790">
    <property type="entry name" value="MG1"/>
    <property type="match status" value="1"/>
</dbReference>
<name>A0AAD1T660_PELCU</name>
<evidence type="ECO:0000256" key="4">
    <source>
        <dbReference type="ARBA" id="ARBA00022690"/>
    </source>
</evidence>
<comment type="subcellular location">
    <subcellularLocation>
        <location evidence="1">Secreted</location>
    </subcellularLocation>
</comment>
<dbReference type="CDD" id="cd00017">
    <property type="entry name" value="ANATO"/>
    <property type="match status" value="1"/>
</dbReference>
<evidence type="ECO:0000256" key="8">
    <source>
        <dbReference type="ARBA" id="ARBA00023180"/>
    </source>
</evidence>
<dbReference type="Gene3D" id="2.20.130.20">
    <property type="match status" value="1"/>
</dbReference>
<dbReference type="InterPro" id="IPR048843">
    <property type="entry name" value="C5_CUB"/>
</dbReference>
<dbReference type="Proteomes" id="UP001295444">
    <property type="component" value="Chromosome 09"/>
</dbReference>
<dbReference type="InterPro" id="IPR041555">
    <property type="entry name" value="MG3"/>
</dbReference>
<dbReference type="Gene3D" id="1.20.91.20">
    <property type="entry name" value="Anaphylotoxins (complement system)"/>
    <property type="match status" value="1"/>
</dbReference>
<evidence type="ECO:0000259" key="10">
    <source>
        <dbReference type="PROSITE" id="PS01178"/>
    </source>
</evidence>
<evidence type="ECO:0000256" key="7">
    <source>
        <dbReference type="ARBA" id="ARBA00023157"/>
    </source>
</evidence>
<dbReference type="SMART" id="SM01419">
    <property type="entry name" value="Thiol-ester_cl"/>
    <property type="match status" value="1"/>
</dbReference>
<dbReference type="PANTHER" id="PTHR11412:SF83">
    <property type="entry name" value="COMPLEMENT C5"/>
    <property type="match status" value="1"/>
</dbReference>
<feature type="domain" description="Anaphylatoxin-like" evidence="10">
    <location>
        <begin position="700"/>
        <end position="737"/>
    </location>
</feature>
<dbReference type="Pfam" id="PF21309">
    <property type="entry name" value="C5_CUB"/>
    <property type="match status" value="1"/>
</dbReference>
<evidence type="ECO:0000256" key="2">
    <source>
        <dbReference type="ARBA" id="ARBA00010952"/>
    </source>
</evidence>
<keyword evidence="3" id="KW-0964">Secreted</keyword>
<dbReference type="InterPro" id="IPR001599">
    <property type="entry name" value="Macroglobln_a2"/>
</dbReference>
<evidence type="ECO:0000256" key="6">
    <source>
        <dbReference type="ARBA" id="ARBA00022900"/>
    </source>
</evidence>
<dbReference type="Pfam" id="PF00207">
    <property type="entry name" value="A2M"/>
    <property type="match status" value="1"/>
</dbReference>
<dbReference type="InterPro" id="IPR011625">
    <property type="entry name" value="A2M_N_BRD"/>
</dbReference>
<dbReference type="InterPro" id="IPR002890">
    <property type="entry name" value="MG2"/>
</dbReference>
<keyword evidence="8" id="KW-0325">Glycoprotein</keyword>
<feature type="chain" id="PRO_5041917132" evidence="9">
    <location>
        <begin position="19"/>
        <end position="1422"/>
    </location>
</feature>
<keyword evidence="6" id="KW-0722">Serine protease inhibitor</keyword>
<gene>
    <name evidence="11" type="ORF">PECUL_23A029832</name>
</gene>
<dbReference type="GO" id="GO:0004867">
    <property type="term" value="F:serine-type endopeptidase inhibitor activity"/>
    <property type="evidence" value="ECO:0007669"/>
    <property type="project" value="UniProtKB-KW"/>
</dbReference>
<keyword evidence="5 9" id="KW-0732">Signal</keyword>
<dbReference type="SMART" id="SM01359">
    <property type="entry name" value="A2M_N_2"/>
    <property type="match status" value="1"/>
</dbReference>
<sequence length="1422" mass="160867">MILLQIALLLALYGNIHCQERTYIVLGPRVWRVGASETVVVQAFGMKEDLKIKISLLSYPDKKTEYASQSLVLNSGNNYQGLTYLMIQPKQLPRKSNTEQFVYLHALSNVFTKEEKVPVTYNNGFLFIQTDKPVYTPDQSVKMRVYSMDEELKPARRRVTLTFEDPEKVKVDIMGENDVTGIISFPDFKIPTNPKFGMWSIHAAYENDFTTSTAANFEVKEYVLPRFFISIQPEKNFICHDNFENFEIKVKANYYYNKKVNQGMAYIRYGIIQNGERTLMPKSIDVSQVIDGEAVFNFNSKKAVEELGYHSLDELDGSYLYITVSIEEPSDGRTEESENIDVKYILSPYILKLIGTPLFVKPTLPYYIEVQLKDTLDKPVGNIPIMLTGEMIKDGGESEWLNGNEPETKRTLRNDGTVVFIVNIPSDVISLEFKLKTADDTLPEENQASASYVAKSYKSLTKSYLYISWARQNEPLKVGQYLSIQVVPSSPYVHKITHYSYLIMSKGKILKSETVPRFYDSVSQNVNIPITETMIPSIRILVYYIVTGDTTAELIADSIWVDLEAKCVNNQKVQVSARKGEFKPKEDMSLTLQAQANSLVALSAVDVAVYDIARKSKRPLERVLRKIEESDLGCGAGAGENNVDVFRLAGLTFLTNANIRASQNYDMKCTDVLRPKRSISFNAEIKKKIDSYKNIRLKTCCGDGVQCYIAEKDCAEGISRVKKLRRKECVDAFSQCCTFAKTIKEKADEPIKEMALGRMYIRTILDIDEPEVRSYFPESWLWEEHTMTSVGLKTFPVKLPDSLTTWEILGIGMSDKGMCVAEPLKVLVWKDLFVDVQLPYSVVRGEQVQLKVVVYNYKNSNVKGCITVSVGKEICLFGDSTTIPGSRSGLGCNYESISTLSLKTFTYSILPLELGLHTINFTLKVSFESEILVKTLRVVSEGVQQENYAGFTLDPQAIRGITKRRQEVTYKIPPNIVPKSPVNRILTLNGKILGEVMNTVLNGKGLNYVINLPKGSAETELMRVLPIFYVYHYLATTNEWNVLESNTFLAQIEMERKMKEGFTSLISFRNVDFSYSIWRDSESSTWLTAFALRIFGDIQKYVTIDTSAICNSMLWLIENSQAKDGSFVEQATYKPTKMHVKIPTEARERSMYLTAFALIGLSKSYHMCKIEKVSEAIHKAEEYLSKNMASAQSTYSLAISAYALTLSDITMPGVKTAITKLKGEALYKGVIDNPVYRYWKDTLKKFDPVEPSIDTALMVETTAYALMAFLKVGEKVYSQPIVKWLQDQQHYGGSFFSTQDTAIALKALTEVAILDKKLTLNMAVEVSYRKSGSFKDFRLTEQRPFSKPVEVPIAEDLIIATKSANGIATGHVRTVYHLIKPVEENCHFDITIRRKPNPCNVFIVQTLTVIYSMLDVRAALYL</sequence>
<dbReference type="PANTHER" id="PTHR11412">
    <property type="entry name" value="MACROGLOBULIN / COMPLEMENT"/>
    <property type="match status" value="1"/>
</dbReference>
<protein>
    <submittedName>
        <fullName evidence="11">Complement C5</fullName>
    </submittedName>
</protein>
<dbReference type="Gene3D" id="2.60.40.690">
    <property type="entry name" value="Alpha-macroglobulin, receptor-binding domain"/>
    <property type="match status" value="1"/>
</dbReference>
<dbReference type="PROSITE" id="PS01178">
    <property type="entry name" value="ANAPHYLATOXIN_2"/>
    <property type="match status" value="1"/>
</dbReference>
<evidence type="ECO:0000256" key="9">
    <source>
        <dbReference type="SAM" id="SignalP"/>
    </source>
</evidence>
<evidence type="ECO:0000256" key="3">
    <source>
        <dbReference type="ARBA" id="ARBA00022525"/>
    </source>
</evidence>
<dbReference type="InterPro" id="IPR047565">
    <property type="entry name" value="Alpha-macroglob_thiol-ester_cl"/>
</dbReference>
<dbReference type="SUPFAM" id="SSF48239">
    <property type="entry name" value="Terpenoid cyclases/Protein prenyltransferases"/>
    <property type="match status" value="1"/>
</dbReference>
<dbReference type="InterPro" id="IPR040839">
    <property type="entry name" value="MG4"/>
</dbReference>
<dbReference type="InterPro" id="IPR018081">
    <property type="entry name" value="Anaphylatoxin_comp_syst"/>
</dbReference>
<dbReference type="InterPro" id="IPR008930">
    <property type="entry name" value="Terpenoid_cyclase/PrenylTrfase"/>
</dbReference>
<evidence type="ECO:0000313" key="11">
    <source>
        <dbReference type="EMBL" id="CAH2316671.1"/>
    </source>
</evidence>
<evidence type="ECO:0000256" key="5">
    <source>
        <dbReference type="ARBA" id="ARBA00022729"/>
    </source>
</evidence>
<dbReference type="Gene3D" id="2.60.40.1940">
    <property type="match status" value="1"/>
</dbReference>
<dbReference type="FunFam" id="2.60.40.1930:FF:000001">
    <property type="entry name" value="CD109 isoform 3"/>
    <property type="match status" value="1"/>
</dbReference>
<proteinExistence type="inferred from homology"/>
<organism evidence="11 12">
    <name type="scientific">Pelobates cultripes</name>
    <name type="common">Western spadefoot toad</name>
    <dbReference type="NCBI Taxonomy" id="61616"/>
    <lineage>
        <taxon>Eukaryota</taxon>
        <taxon>Metazoa</taxon>
        <taxon>Chordata</taxon>
        <taxon>Craniata</taxon>
        <taxon>Vertebrata</taxon>
        <taxon>Euteleostomi</taxon>
        <taxon>Amphibia</taxon>
        <taxon>Batrachia</taxon>
        <taxon>Anura</taxon>
        <taxon>Pelobatoidea</taxon>
        <taxon>Pelobatidae</taxon>
        <taxon>Pelobates</taxon>
    </lineage>
</organism>
<dbReference type="Pfam" id="PF17789">
    <property type="entry name" value="MG4"/>
    <property type="match status" value="1"/>
</dbReference>
<dbReference type="GO" id="GO:0005615">
    <property type="term" value="C:extracellular space"/>
    <property type="evidence" value="ECO:0007669"/>
    <property type="project" value="InterPro"/>
</dbReference>
<dbReference type="Pfam" id="PF07678">
    <property type="entry name" value="TED_complement"/>
    <property type="match status" value="1"/>
</dbReference>
<accession>A0AAD1T660</accession>
<dbReference type="EMBL" id="OW240920">
    <property type="protein sequence ID" value="CAH2316671.1"/>
    <property type="molecule type" value="Genomic_DNA"/>
</dbReference>